<reference evidence="5" key="2">
    <citation type="submission" date="2022-10" db="EMBL/GenBank/DDBJ databases">
        <authorList>
            <consortium name="ENA_rothamsted_submissions"/>
            <consortium name="culmorum"/>
            <person name="King R."/>
        </authorList>
    </citation>
    <scope>NUCLEOTIDE SEQUENCE</scope>
</reference>
<dbReference type="Gene3D" id="3.80.10.10">
    <property type="entry name" value="Ribonuclease Inhibitor"/>
    <property type="match status" value="1"/>
</dbReference>
<sequence length="741" mass="83176">MSQINSKKKLQQNVLPLLSYKQIFSLLILLLVTSSSTQTPSTPYVCPTDCECNLDNFSAKCENLESLIASYSRKHASKKFMPIKSLDLSNNELTKISNQLEVLVNLTELNLSHNKLSQVRKLNFQYLESLDLSHNHITSGKLSKLPKNIVNLNLAYNDITYLPVDFMKLKKLRTLDLHENPLNCTCDTLHVRNWMSYQNVWSSKVIKCTSPQIVKGQPWLQARQNDICLEATTTRPIKKTWDDIDDNDVMLGDQPQMEDNEGDDNKKPDYEYDDGQDIFDNAMLNDEPKDDDQYNDYDEKIEKDELADDFLVVKSDNKAETTAAPESSVEKTQANYDDMVEGSGEPMLLPVMEHVHEEKPDELTKTDEDEDEGSGEGSGFIPIFIPDRESTSESTQSEPTTENSSSSDSQEKPDVVKTSDEDYDTEDDKVTTEASLVPIHVPDESAKPDDKSEEDENETTDASIISGKGQSGKIDEEPPKEPEAEVVPDVTESGENKQQIKSATTEDNTGTYILLAIIGILLISLIIFVAMKNRQEKRQARNRYDVEKNGATELQDMDKRQGLLGKPIEKNGNGKHAEHSPLIDYPDHKDNRPELTSFKPPQITVDEPVQELPHKEKEKSQQSLYDMPNGNGNVHEPIEAVHASPNNGSVPRTLDSDDDVFHPASDTPIDPESLNVSPEPPKRYSPVYPPVSPRSARYSPVYSPETGRVKIKLTETPKPKTPVVVTRSRSRAGDYVNTPNN</sequence>
<dbReference type="EMBL" id="OU895877">
    <property type="protein sequence ID" value="CAH1715140.1"/>
    <property type="molecule type" value="Genomic_DNA"/>
</dbReference>
<feature type="compositionally biased region" description="Low complexity" evidence="3">
    <location>
        <begin position="392"/>
        <end position="408"/>
    </location>
</feature>
<keyword evidence="6" id="KW-1185">Reference proteome</keyword>
<keyword evidence="2" id="KW-0677">Repeat</keyword>
<keyword evidence="1" id="KW-0433">Leucine-rich repeat</keyword>
<keyword evidence="4" id="KW-0812">Transmembrane</keyword>
<feature type="compositionally biased region" description="Basic and acidic residues" evidence="3">
    <location>
        <begin position="441"/>
        <end position="450"/>
    </location>
</feature>
<keyword evidence="4" id="KW-0472">Membrane</keyword>
<dbReference type="InterPro" id="IPR001611">
    <property type="entry name" value="Leu-rich_rpt"/>
</dbReference>
<dbReference type="AlphaFoldDB" id="A0A9P0ITC0"/>
<feature type="compositionally biased region" description="Basic and acidic residues" evidence="3">
    <location>
        <begin position="353"/>
        <end position="366"/>
    </location>
</feature>
<dbReference type="SUPFAM" id="SSF52058">
    <property type="entry name" value="L domain-like"/>
    <property type="match status" value="1"/>
</dbReference>
<protein>
    <submittedName>
        <fullName evidence="5">Uncharacterized protein</fullName>
    </submittedName>
</protein>
<accession>A0A9P0ITC0</accession>
<dbReference type="PRINTS" id="PR00019">
    <property type="entry name" value="LEURICHRPT"/>
</dbReference>
<dbReference type="Pfam" id="PF00560">
    <property type="entry name" value="LRR_1"/>
    <property type="match status" value="1"/>
</dbReference>
<name>A0A9P0ITC0_9DIPT</name>
<evidence type="ECO:0000256" key="4">
    <source>
        <dbReference type="SAM" id="Phobius"/>
    </source>
</evidence>
<organism evidence="5 6">
    <name type="scientific">Chironomus riparius</name>
    <dbReference type="NCBI Taxonomy" id="315576"/>
    <lineage>
        <taxon>Eukaryota</taxon>
        <taxon>Metazoa</taxon>
        <taxon>Ecdysozoa</taxon>
        <taxon>Arthropoda</taxon>
        <taxon>Hexapoda</taxon>
        <taxon>Insecta</taxon>
        <taxon>Pterygota</taxon>
        <taxon>Neoptera</taxon>
        <taxon>Endopterygota</taxon>
        <taxon>Diptera</taxon>
        <taxon>Nematocera</taxon>
        <taxon>Chironomoidea</taxon>
        <taxon>Chironomidae</taxon>
        <taxon>Chironominae</taxon>
        <taxon>Chironomus</taxon>
    </lineage>
</organism>
<evidence type="ECO:0000256" key="3">
    <source>
        <dbReference type="SAM" id="MobiDB-lite"/>
    </source>
</evidence>
<dbReference type="InterPro" id="IPR032675">
    <property type="entry name" value="LRR_dom_sf"/>
</dbReference>
<evidence type="ECO:0000256" key="2">
    <source>
        <dbReference type="ARBA" id="ARBA00022737"/>
    </source>
</evidence>
<feature type="region of interest" description="Disordered" evidence="3">
    <location>
        <begin position="564"/>
        <end position="701"/>
    </location>
</feature>
<evidence type="ECO:0000313" key="6">
    <source>
        <dbReference type="Proteomes" id="UP001153620"/>
    </source>
</evidence>
<gene>
    <name evidence="5" type="ORF">CHIRRI_LOCUS3747</name>
</gene>
<dbReference type="Pfam" id="PF13855">
    <property type="entry name" value="LRR_8"/>
    <property type="match status" value="1"/>
</dbReference>
<feature type="region of interest" description="Disordered" evidence="3">
    <location>
        <begin position="243"/>
        <end position="274"/>
    </location>
</feature>
<feature type="compositionally biased region" description="Basic and acidic residues" evidence="3">
    <location>
        <begin position="409"/>
        <end position="420"/>
    </location>
</feature>
<evidence type="ECO:0000313" key="5">
    <source>
        <dbReference type="EMBL" id="CAH1715140.1"/>
    </source>
</evidence>
<feature type="compositionally biased region" description="Basic and acidic residues" evidence="3">
    <location>
        <begin position="473"/>
        <end position="483"/>
    </location>
</feature>
<evidence type="ECO:0000256" key="1">
    <source>
        <dbReference type="ARBA" id="ARBA00022614"/>
    </source>
</evidence>
<feature type="region of interest" description="Disordered" evidence="3">
    <location>
        <begin position="318"/>
        <end position="503"/>
    </location>
</feature>
<dbReference type="PANTHER" id="PTHR24366">
    <property type="entry name" value="IG(IMMUNOGLOBULIN) AND LRR(LEUCINE RICH REPEAT) DOMAINS"/>
    <property type="match status" value="1"/>
</dbReference>
<feature type="transmembrane region" description="Helical" evidence="4">
    <location>
        <begin position="512"/>
        <end position="531"/>
    </location>
</feature>
<dbReference type="PANTHER" id="PTHR24366:SF96">
    <property type="entry name" value="LEUCINE RICH REPEAT CONTAINING 53"/>
    <property type="match status" value="1"/>
</dbReference>
<feature type="compositionally biased region" description="Basic and acidic residues" evidence="3">
    <location>
        <begin position="575"/>
        <end position="593"/>
    </location>
</feature>
<proteinExistence type="predicted"/>
<reference evidence="5" key="1">
    <citation type="submission" date="2022-01" db="EMBL/GenBank/DDBJ databases">
        <authorList>
            <person name="King R."/>
        </authorList>
    </citation>
    <scope>NUCLEOTIDE SEQUENCE</scope>
</reference>
<dbReference type="PROSITE" id="PS51450">
    <property type="entry name" value="LRR"/>
    <property type="match status" value="3"/>
</dbReference>
<dbReference type="Proteomes" id="UP001153620">
    <property type="component" value="Chromosome 1"/>
</dbReference>
<keyword evidence="4" id="KW-1133">Transmembrane helix</keyword>
<feature type="region of interest" description="Disordered" evidence="3">
    <location>
        <begin position="715"/>
        <end position="741"/>
    </location>
</feature>